<feature type="domain" description="N-acetyltransferase" evidence="1">
    <location>
        <begin position="7"/>
        <end position="94"/>
    </location>
</feature>
<dbReference type="GO" id="GO:0016746">
    <property type="term" value="F:acyltransferase activity"/>
    <property type="evidence" value="ECO:0007669"/>
    <property type="project" value="UniProtKB-KW"/>
</dbReference>
<dbReference type="InterPro" id="IPR031165">
    <property type="entry name" value="GNAT_YJDJ"/>
</dbReference>
<dbReference type="SUPFAM" id="SSF55729">
    <property type="entry name" value="Acyl-CoA N-acyltransferases (Nat)"/>
    <property type="match status" value="1"/>
</dbReference>
<dbReference type="InterPro" id="IPR045057">
    <property type="entry name" value="Gcn5-rel_NAT"/>
</dbReference>
<dbReference type="PANTHER" id="PTHR31435:SF10">
    <property type="entry name" value="BSR4717 PROTEIN"/>
    <property type="match status" value="1"/>
</dbReference>
<dbReference type="PANTHER" id="PTHR31435">
    <property type="entry name" value="PROTEIN NATD1"/>
    <property type="match status" value="1"/>
</dbReference>
<gene>
    <name evidence="2" type="ORF">ABFY20_19195</name>
</gene>
<dbReference type="PROSITE" id="PS51729">
    <property type="entry name" value="GNAT_YJDJ"/>
    <property type="match status" value="1"/>
</dbReference>
<dbReference type="EC" id="2.3.1.-" evidence="2"/>
<evidence type="ECO:0000313" key="2">
    <source>
        <dbReference type="EMBL" id="XDI05419.1"/>
    </source>
</evidence>
<dbReference type="RefSeq" id="WP_368497807.1">
    <property type="nucleotide sequence ID" value="NZ_CP162511.1"/>
</dbReference>
<dbReference type="AlphaFoldDB" id="A0AB39BG46"/>
<dbReference type="Gene3D" id="3.40.630.30">
    <property type="match status" value="1"/>
</dbReference>
<reference evidence="2" key="1">
    <citation type="submission" date="2024-05" db="EMBL/GenBank/DDBJ databases">
        <title>Herbiconiux sp. A18JL235.</title>
        <authorList>
            <person name="Zhang G."/>
        </authorList>
    </citation>
    <scope>NUCLEOTIDE SEQUENCE</scope>
    <source>
        <strain evidence="2">A18JL235</strain>
    </source>
</reference>
<proteinExistence type="predicted"/>
<dbReference type="CDD" id="cd04301">
    <property type="entry name" value="NAT_SF"/>
    <property type="match status" value="1"/>
</dbReference>
<dbReference type="EMBL" id="CP162511">
    <property type="protein sequence ID" value="XDI05419.1"/>
    <property type="molecule type" value="Genomic_DNA"/>
</dbReference>
<sequence length="96" mass="10816">MTSTSISNDVRQNRYTISLDDQVAGFADYRLEGHRIVFTRTEVDPAKRQGGLAGRLVEFALDDVRTSSDLTVVPQCSFVAHFIDQHPDYQELVDRG</sequence>
<protein>
    <submittedName>
        <fullName evidence="2">GNAT family N-acetyltransferase</fullName>
        <ecNumber evidence="2">2.3.1.-</ecNumber>
    </submittedName>
</protein>
<dbReference type="Pfam" id="PF14542">
    <property type="entry name" value="Acetyltransf_CG"/>
    <property type="match status" value="1"/>
</dbReference>
<dbReference type="InterPro" id="IPR016181">
    <property type="entry name" value="Acyl_CoA_acyltransferase"/>
</dbReference>
<evidence type="ECO:0000259" key="1">
    <source>
        <dbReference type="PROSITE" id="PS51729"/>
    </source>
</evidence>
<accession>A0AB39BG46</accession>
<keyword evidence="2" id="KW-0808">Transferase</keyword>
<keyword evidence="2" id="KW-0012">Acyltransferase</keyword>
<organism evidence="2">
    <name type="scientific">Herbiconiux sp. A18JL235</name>
    <dbReference type="NCBI Taxonomy" id="3152363"/>
    <lineage>
        <taxon>Bacteria</taxon>
        <taxon>Bacillati</taxon>
        <taxon>Actinomycetota</taxon>
        <taxon>Actinomycetes</taxon>
        <taxon>Micrococcales</taxon>
        <taxon>Microbacteriaceae</taxon>
        <taxon>Herbiconiux</taxon>
    </lineage>
</organism>
<name>A0AB39BG46_9MICO</name>